<name>A0A514DDW4_9CAUD</name>
<dbReference type="GeneID" id="64767050"/>
<evidence type="ECO:0000313" key="1">
    <source>
        <dbReference type="EMBL" id="QDH91804.1"/>
    </source>
</evidence>
<accession>A0A514DDW4</accession>
<dbReference type="RefSeq" id="YP_010059818.1">
    <property type="nucleotide sequence ID" value="NC_054727.1"/>
</dbReference>
<protein>
    <submittedName>
        <fullName evidence="1">Uncharacterized protein</fullName>
    </submittedName>
</protein>
<proteinExistence type="predicted"/>
<sequence length="226" mass="25651">MSSLGDLAEKTAVGLEVAMSSALDEVLDSNPLEEQSIFSRMRFSFRSEDKSILERIEAGSDAVFLELFADMIGVVDNFYASLRVPKVNDLGMTMLDAHQRPVWETDPGSGEPILKLSQLTGQDVDQALLELERVLLEVTPRVEKLHLEAIMAHNIAKDTYDDAWFGVVEGTQGDRTARANREARQDRWLAFFRFYIYRHAKVFLDELNAFARRLDNVSYRTSRAQS</sequence>
<dbReference type="Proteomes" id="UP000316777">
    <property type="component" value="Segment"/>
</dbReference>
<dbReference type="KEGG" id="vg:64767050"/>
<keyword evidence="2" id="KW-1185">Reference proteome</keyword>
<evidence type="ECO:0000313" key="2">
    <source>
        <dbReference type="Proteomes" id="UP000316777"/>
    </source>
</evidence>
<organism evidence="1 2">
    <name type="scientific">Mycobacterium phage Phrappuccino</name>
    <dbReference type="NCBI Taxonomy" id="2591223"/>
    <lineage>
        <taxon>Viruses</taxon>
        <taxon>Duplodnaviria</taxon>
        <taxon>Heunggongvirae</taxon>
        <taxon>Uroviricota</taxon>
        <taxon>Caudoviricetes</taxon>
        <taxon>Phrappuccinovirus</taxon>
        <taxon>Phrappuccinovirus phrappuccino</taxon>
        <taxon>Phreappuccinovirus Phrappuccino</taxon>
    </lineage>
</organism>
<reference evidence="1 2" key="1">
    <citation type="submission" date="2019-05" db="EMBL/GenBank/DDBJ databases">
        <authorList>
            <person name="Pope W.H."/>
            <person name="Garlena R.A."/>
            <person name="Russell D.A."/>
            <person name="Jacobs-Sera D."/>
            <person name="Hatfull G.F."/>
        </authorList>
    </citation>
    <scope>NUCLEOTIDE SEQUENCE [LARGE SCALE GENOMIC DNA]</scope>
</reference>
<dbReference type="EMBL" id="MK937592">
    <property type="protein sequence ID" value="QDH91804.1"/>
    <property type="molecule type" value="Genomic_DNA"/>
</dbReference>
<gene>
    <name evidence="1" type="primary">129</name>
    <name evidence="1" type="ORF">SEA_PHRAPPUCCINO_129</name>
</gene>